<name>A0A0H3UA21_9BACT</name>
<organism evidence="1">
    <name type="scientific">uncultured bacterium fosmid pJB92C9</name>
    <dbReference type="NCBI Taxonomy" id="1478074"/>
    <lineage>
        <taxon>Bacteria</taxon>
        <taxon>environmental samples</taxon>
    </lineage>
</organism>
<dbReference type="Gene3D" id="3.20.20.80">
    <property type="entry name" value="Glycosidases"/>
    <property type="match status" value="1"/>
</dbReference>
<accession>A0A0H3UA21</accession>
<evidence type="ECO:0008006" key="2">
    <source>
        <dbReference type="Google" id="ProtNLM"/>
    </source>
</evidence>
<dbReference type="SUPFAM" id="SSF51445">
    <property type="entry name" value="(Trans)glycosidases"/>
    <property type="match status" value="1"/>
</dbReference>
<dbReference type="AlphaFoldDB" id="A0A0H3UA21"/>
<reference evidence="1" key="1">
    <citation type="submission" date="2013-08" db="EMBL/GenBank/DDBJ databases">
        <title>Comparison of modified E. coli strains.</title>
        <authorList>
            <person name="Juergensen J."/>
            <person name="Bonge A."/>
            <person name="Streit W.R."/>
        </authorList>
    </citation>
    <scope>NUCLEOTIDE SEQUENCE</scope>
</reference>
<dbReference type="EMBL" id="KF540246">
    <property type="protein sequence ID" value="AIF26778.1"/>
    <property type="molecule type" value="Genomic_DNA"/>
</dbReference>
<protein>
    <recommendedName>
        <fullName evidence="2">Glycoside hydrolase family 42 N-terminal domain-containing protein</fullName>
    </recommendedName>
</protein>
<evidence type="ECO:0000313" key="1">
    <source>
        <dbReference type="EMBL" id="AIF26778.1"/>
    </source>
</evidence>
<sequence length="366" mass="41378">MNLLAVILSSIPILFWHGVDAEHAEELLPMLKESGADLYLCRYKDAQTAFRVMDAAAANGIGMYVNYPELLASPETECGKVMNHPAFVGYYVKDEPEVWDISGLDSLVSRIQSVDPNHPCYINLYPNWAWIEDQYAERIEKFASEVEVPFYSFDQYPVTQADDGSILIRPTWYRNLEEFSAMAKRHGKPFWAFALTASHHLGAPSPPAFYPVPTLEQLRLQVYSDLIYGAQVIQYFTFRGLYDKESLEKTEVFDVVKQMNKEIKDLSFVFDGCSVQGVWHDGPSVPAGTRRLDVKQTDCLKRFSTNGGNAAVSIIKNQTSCYFVVLNTSCTNNLHLDIAFKTKAKQITKDNGDITPGNIRIFKLTH</sequence>
<dbReference type="InterPro" id="IPR017853">
    <property type="entry name" value="GH"/>
</dbReference>
<proteinExistence type="predicted"/>